<evidence type="ECO:0000313" key="3">
    <source>
        <dbReference type="Proteomes" id="UP000324324"/>
    </source>
</evidence>
<feature type="compositionally biased region" description="Low complexity" evidence="1">
    <location>
        <begin position="174"/>
        <end position="186"/>
    </location>
</feature>
<feature type="region of interest" description="Disordered" evidence="1">
    <location>
        <begin position="13"/>
        <end position="37"/>
    </location>
</feature>
<dbReference type="AlphaFoldDB" id="A0A5M8A278"/>
<name>A0A5M8A278_9BURK</name>
<keyword evidence="3" id="KW-1185">Reference proteome</keyword>
<reference evidence="2 3" key="1">
    <citation type="submission" date="2019-09" db="EMBL/GenBank/DDBJ databases">
        <title>Isolation of a novel species in the genus Cupriavidus from patients with sepsis using whole genome sequencing.</title>
        <authorList>
            <person name="Kweon O.J."/>
            <person name="Lee M.-K."/>
        </authorList>
    </citation>
    <scope>NUCLEOTIDE SEQUENCE [LARGE SCALE GENOMIC DNA]</scope>
    <source>
        <strain evidence="2 3">MKL-01</strain>
    </source>
</reference>
<feature type="region of interest" description="Disordered" evidence="1">
    <location>
        <begin position="142"/>
        <end position="186"/>
    </location>
</feature>
<proteinExistence type="predicted"/>
<dbReference type="Proteomes" id="UP000324324">
    <property type="component" value="Unassembled WGS sequence"/>
</dbReference>
<evidence type="ECO:0000313" key="2">
    <source>
        <dbReference type="EMBL" id="KAA6116782.1"/>
    </source>
</evidence>
<gene>
    <name evidence="2" type="ORF">F1599_24000</name>
</gene>
<evidence type="ECO:0000256" key="1">
    <source>
        <dbReference type="SAM" id="MobiDB-lite"/>
    </source>
</evidence>
<dbReference type="EMBL" id="VWRN01000071">
    <property type="protein sequence ID" value="KAA6116782.1"/>
    <property type="molecule type" value="Genomic_DNA"/>
</dbReference>
<protein>
    <submittedName>
        <fullName evidence="2">DUF3106 domain-containing protein</fullName>
    </submittedName>
</protein>
<accession>A0A5M8A278</accession>
<dbReference type="InterPro" id="IPR021455">
    <property type="entry name" value="DUF3106"/>
</dbReference>
<sequence length="186" mass="20422">MVLWCLTPPAAHAHDAVEPGAKASSPAARPGTSAATSAAVRTARPAWSELTAAQQRVLAPLAGQWNTLTEVHRRKWLRIAARFQELSPAEQQRVHARMTEWAQLTPEQRRLARENFQIHRTVPVERKTEAWDRYQQLPEAQKRQLAEAAKVPPRPGAVSALPSSRKPPISTTTPARAVPPHAASAA</sequence>
<organism evidence="2 3">
    <name type="scientific">Cupriavidus cauae</name>
    <dbReference type="NCBI Taxonomy" id="2608999"/>
    <lineage>
        <taxon>Bacteria</taxon>
        <taxon>Pseudomonadati</taxon>
        <taxon>Pseudomonadota</taxon>
        <taxon>Betaproteobacteria</taxon>
        <taxon>Burkholderiales</taxon>
        <taxon>Burkholderiaceae</taxon>
        <taxon>Cupriavidus</taxon>
    </lineage>
</organism>
<comment type="caution">
    <text evidence="2">The sequence shown here is derived from an EMBL/GenBank/DDBJ whole genome shotgun (WGS) entry which is preliminary data.</text>
</comment>
<dbReference type="Pfam" id="PF11304">
    <property type="entry name" value="DUF3106"/>
    <property type="match status" value="1"/>
</dbReference>